<feature type="domain" description="Tetrapyrrole methylase" evidence="8">
    <location>
        <begin position="17"/>
        <end position="220"/>
    </location>
</feature>
<evidence type="ECO:0000256" key="1">
    <source>
        <dbReference type="ARBA" id="ARBA00004953"/>
    </source>
</evidence>
<dbReference type="PROSITE" id="PS00840">
    <property type="entry name" value="SUMT_2"/>
    <property type="match status" value="1"/>
</dbReference>
<evidence type="ECO:0000313" key="9">
    <source>
        <dbReference type="EMBL" id="SDO97125.1"/>
    </source>
</evidence>
<dbReference type="Gene3D" id="3.30.950.10">
    <property type="entry name" value="Methyltransferase, Cobalt-precorrin-4 Transmethylase, Domain 2"/>
    <property type="match status" value="1"/>
</dbReference>
<accession>A0A1H0NXG7</accession>
<dbReference type="Pfam" id="PF00590">
    <property type="entry name" value="TP_methylase"/>
    <property type="match status" value="1"/>
</dbReference>
<evidence type="ECO:0000256" key="4">
    <source>
        <dbReference type="ARBA" id="ARBA00022603"/>
    </source>
</evidence>
<dbReference type="PANTHER" id="PTHR45790">
    <property type="entry name" value="SIROHEME SYNTHASE-RELATED"/>
    <property type="match status" value="1"/>
</dbReference>
<dbReference type="AlphaFoldDB" id="A0A1H0NXG7"/>
<dbReference type="UniPathway" id="UPA00148"/>
<keyword evidence="3" id="KW-0169">Cobalamin biosynthesis</keyword>
<evidence type="ECO:0000256" key="7">
    <source>
        <dbReference type="RuleBase" id="RU003960"/>
    </source>
</evidence>
<name>A0A1H0NXG7_9BACT</name>
<comment type="pathway">
    <text evidence="1">Cofactor biosynthesis; adenosylcobalamin biosynthesis.</text>
</comment>
<dbReference type="InterPro" id="IPR050161">
    <property type="entry name" value="Siro_Cobalamin_biosynth"/>
</dbReference>
<dbReference type="CDD" id="cd11641">
    <property type="entry name" value="Precorrin-4_C11-MT"/>
    <property type="match status" value="1"/>
</dbReference>
<dbReference type="Gene3D" id="3.40.1010.10">
    <property type="entry name" value="Cobalt-precorrin-4 Transmethylase, Domain 1"/>
    <property type="match status" value="1"/>
</dbReference>
<evidence type="ECO:0000256" key="6">
    <source>
        <dbReference type="ARBA" id="ARBA00022691"/>
    </source>
</evidence>
<keyword evidence="4 7" id="KW-0489">Methyltransferase</keyword>
<gene>
    <name evidence="9" type="ORF">SAMN05660330_01479</name>
</gene>
<evidence type="ECO:0000256" key="2">
    <source>
        <dbReference type="ARBA" id="ARBA00005879"/>
    </source>
</evidence>
<dbReference type="PANTHER" id="PTHR45790:SF4">
    <property type="entry name" value="COBALT-PRECORRIN-4 C(11)-METHYLTRANSFERASE"/>
    <property type="match status" value="1"/>
</dbReference>
<keyword evidence="5 7" id="KW-0808">Transferase</keyword>
<sequence>MHAPSDTTQMSSKKNLVYFVGAGPGDPELITVKGKRLLDEADVVIYTGSLVPKALVSSLQATVHNSAGLNLDEVFSIIKSSWEKGLNVVRLHTGDPSIYGAINEQIALFREHGIPFKVVPGVSSATASAAALETELTLPEVSQTVIFTRRGGRTPVPEKESLASLASHRATMMIFLSVGMIDDVVQDLVAGGYPEDTPAAVVEKASWPDERQIRGTLANIASLIKEAGITKTAMISVGDVLAQSAPPALSKLYDSEFTHGYRQGSGQS</sequence>
<keyword evidence="10" id="KW-1185">Reference proteome</keyword>
<dbReference type="GO" id="GO:0032259">
    <property type="term" value="P:methylation"/>
    <property type="evidence" value="ECO:0007669"/>
    <property type="project" value="UniProtKB-KW"/>
</dbReference>
<dbReference type="SUPFAM" id="SSF53790">
    <property type="entry name" value="Tetrapyrrole methylase"/>
    <property type="match status" value="1"/>
</dbReference>
<evidence type="ECO:0000259" key="8">
    <source>
        <dbReference type="Pfam" id="PF00590"/>
    </source>
</evidence>
<dbReference type="Proteomes" id="UP000199073">
    <property type="component" value="Unassembled WGS sequence"/>
</dbReference>
<evidence type="ECO:0000256" key="3">
    <source>
        <dbReference type="ARBA" id="ARBA00022573"/>
    </source>
</evidence>
<dbReference type="InterPro" id="IPR000878">
    <property type="entry name" value="4pyrrol_Mease"/>
</dbReference>
<dbReference type="InterPro" id="IPR006362">
    <property type="entry name" value="Cbl_synth_CobM/CibF"/>
</dbReference>
<protein>
    <submittedName>
        <fullName evidence="9">Precorrin-4/cobalt-precorrin-4 C11-methyltransferase</fullName>
    </submittedName>
</protein>
<dbReference type="GO" id="GO:0046026">
    <property type="term" value="F:precorrin-4 C11-methyltransferase activity"/>
    <property type="evidence" value="ECO:0007669"/>
    <property type="project" value="InterPro"/>
</dbReference>
<dbReference type="GO" id="GO:0009236">
    <property type="term" value="P:cobalamin biosynthetic process"/>
    <property type="evidence" value="ECO:0007669"/>
    <property type="project" value="UniProtKB-UniPathway"/>
</dbReference>
<dbReference type="InterPro" id="IPR035996">
    <property type="entry name" value="4pyrrol_Methylase_sf"/>
</dbReference>
<dbReference type="EMBL" id="FNJI01000008">
    <property type="protein sequence ID" value="SDO97125.1"/>
    <property type="molecule type" value="Genomic_DNA"/>
</dbReference>
<dbReference type="NCBIfam" id="TIGR01465">
    <property type="entry name" value="cobM_cbiF"/>
    <property type="match status" value="1"/>
</dbReference>
<organism evidence="9 10">
    <name type="scientific">Desulforhopalus singaporensis</name>
    <dbReference type="NCBI Taxonomy" id="91360"/>
    <lineage>
        <taxon>Bacteria</taxon>
        <taxon>Pseudomonadati</taxon>
        <taxon>Thermodesulfobacteriota</taxon>
        <taxon>Desulfobulbia</taxon>
        <taxon>Desulfobulbales</taxon>
        <taxon>Desulfocapsaceae</taxon>
        <taxon>Desulforhopalus</taxon>
    </lineage>
</organism>
<dbReference type="InterPro" id="IPR014777">
    <property type="entry name" value="4pyrrole_Mease_sub1"/>
</dbReference>
<dbReference type="InterPro" id="IPR003043">
    <property type="entry name" value="Uropor_MeTrfase_CS"/>
</dbReference>
<evidence type="ECO:0000313" key="10">
    <source>
        <dbReference type="Proteomes" id="UP000199073"/>
    </source>
</evidence>
<dbReference type="PROSITE" id="PS00839">
    <property type="entry name" value="SUMT_1"/>
    <property type="match status" value="1"/>
</dbReference>
<dbReference type="STRING" id="91360.SAMN05660330_01479"/>
<evidence type="ECO:0000256" key="5">
    <source>
        <dbReference type="ARBA" id="ARBA00022679"/>
    </source>
</evidence>
<proteinExistence type="inferred from homology"/>
<comment type="similarity">
    <text evidence="2 7">Belongs to the precorrin methyltransferase family.</text>
</comment>
<keyword evidence="6" id="KW-0949">S-adenosyl-L-methionine</keyword>
<dbReference type="InterPro" id="IPR014776">
    <property type="entry name" value="4pyrrole_Mease_sub2"/>
</dbReference>
<reference evidence="9 10" key="1">
    <citation type="submission" date="2016-10" db="EMBL/GenBank/DDBJ databases">
        <authorList>
            <person name="de Groot N.N."/>
        </authorList>
    </citation>
    <scope>NUCLEOTIDE SEQUENCE [LARGE SCALE GENOMIC DNA]</scope>
    <source>
        <strain evidence="9 10">DSM 12130</strain>
    </source>
</reference>